<dbReference type="EC" id="2.7.13.3" evidence="2"/>
<dbReference type="Gene3D" id="1.10.287.130">
    <property type="match status" value="1"/>
</dbReference>
<dbReference type="InterPro" id="IPR036890">
    <property type="entry name" value="HATPase_C_sf"/>
</dbReference>
<comment type="catalytic activity">
    <reaction evidence="1">
        <text>ATP + protein L-histidine = ADP + protein N-phospho-L-histidine.</text>
        <dbReference type="EC" id="2.7.13.3"/>
    </reaction>
</comment>
<dbReference type="SMART" id="SM00387">
    <property type="entry name" value="HATPase_c"/>
    <property type="match status" value="1"/>
</dbReference>
<dbReference type="InterPro" id="IPR004358">
    <property type="entry name" value="Sig_transdc_His_kin-like_C"/>
</dbReference>
<keyword evidence="8" id="KW-1185">Reference proteome</keyword>
<dbReference type="InterPro" id="IPR050351">
    <property type="entry name" value="BphY/WalK/GraS-like"/>
</dbReference>
<dbReference type="SUPFAM" id="SSF52172">
    <property type="entry name" value="CheY-like"/>
    <property type="match status" value="1"/>
</dbReference>
<dbReference type="InterPro" id="IPR011006">
    <property type="entry name" value="CheY-like_superfamily"/>
</dbReference>
<dbReference type="Pfam" id="PF02518">
    <property type="entry name" value="HATPase_c"/>
    <property type="match status" value="1"/>
</dbReference>
<organism evidence="7 8">
    <name type="scientific">Desulfacinum hydrothermale DSM 13146</name>
    <dbReference type="NCBI Taxonomy" id="1121390"/>
    <lineage>
        <taxon>Bacteria</taxon>
        <taxon>Pseudomonadati</taxon>
        <taxon>Thermodesulfobacteriota</taxon>
        <taxon>Syntrophobacteria</taxon>
        <taxon>Syntrophobacterales</taxon>
        <taxon>Syntrophobacteraceae</taxon>
        <taxon>Desulfacinum</taxon>
    </lineage>
</organism>
<evidence type="ECO:0000259" key="6">
    <source>
        <dbReference type="PROSITE" id="PS50109"/>
    </source>
</evidence>
<evidence type="ECO:0000313" key="8">
    <source>
        <dbReference type="Proteomes" id="UP000192783"/>
    </source>
</evidence>
<dbReference type="PROSITE" id="PS50109">
    <property type="entry name" value="HIS_KIN"/>
    <property type="match status" value="1"/>
</dbReference>
<dbReference type="PANTHER" id="PTHR42878:SF15">
    <property type="entry name" value="BACTERIOPHYTOCHROME"/>
    <property type="match status" value="1"/>
</dbReference>
<evidence type="ECO:0000256" key="5">
    <source>
        <dbReference type="ARBA" id="ARBA00022777"/>
    </source>
</evidence>
<dbReference type="Proteomes" id="UP000192783">
    <property type="component" value="Unassembled WGS sequence"/>
</dbReference>
<keyword evidence="4" id="KW-0808">Transferase</keyword>
<dbReference type="InterPro" id="IPR003661">
    <property type="entry name" value="HisK_dim/P_dom"/>
</dbReference>
<dbReference type="SUPFAM" id="SSF55874">
    <property type="entry name" value="ATPase domain of HSP90 chaperone/DNA topoisomerase II/histidine kinase"/>
    <property type="match status" value="1"/>
</dbReference>
<dbReference type="GO" id="GO:0000155">
    <property type="term" value="F:phosphorelay sensor kinase activity"/>
    <property type="evidence" value="ECO:0007669"/>
    <property type="project" value="InterPro"/>
</dbReference>
<proteinExistence type="predicted"/>
<dbReference type="GO" id="GO:0000156">
    <property type="term" value="F:phosphorelay response regulator activity"/>
    <property type="evidence" value="ECO:0007669"/>
    <property type="project" value="TreeGrafter"/>
</dbReference>
<dbReference type="CDD" id="cd00082">
    <property type="entry name" value="HisKA"/>
    <property type="match status" value="1"/>
</dbReference>
<gene>
    <name evidence="7" type="ORF">SAMN02746041_02989</name>
</gene>
<dbReference type="STRING" id="1121390.SAMN02746041_02989"/>
<dbReference type="Pfam" id="PF00512">
    <property type="entry name" value="HisKA"/>
    <property type="match status" value="1"/>
</dbReference>
<reference evidence="7 8" key="1">
    <citation type="submission" date="2017-04" db="EMBL/GenBank/DDBJ databases">
        <authorList>
            <person name="Afonso C.L."/>
            <person name="Miller P.J."/>
            <person name="Scott M.A."/>
            <person name="Spackman E."/>
            <person name="Goraichik I."/>
            <person name="Dimitrov K.M."/>
            <person name="Suarez D.L."/>
            <person name="Swayne D.E."/>
        </authorList>
    </citation>
    <scope>NUCLEOTIDE SEQUENCE [LARGE SCALE GENOMIC DNA]</scope>
    <source>
        <strain evidence="7 8">DSM 13146</strain>
    </source>
</reference>
<dbReference type="SUPFAM" id="SSF47384">
    <property type="entry name" value="Homodimeric domain of signal transducing histidine kinase"/>
    <property type="match status" value="1"/>
</dbReference>
<protein>
    <recommendedName>
        <fullName evidence="2">histidine kinase</fullName>
        <ecNumber evidence="2">2.7.13.3</ecNumber>
    </recommendedName>
</protein>
<keyword evidence="5 7" id="KW-0418">Kinase</keyword>
<evidence type="ECO:0000256" key="2">
    <source>
        <dbReference type="ARBA" id="ARBA00012438"/>
    </source>
</evidence>
<name>A0A1W1XUJ5_9BACT</name>
<dbReference type="RefSeq" id="WP_084058888.1">
    <property type="nucleotide sequence ID" value="NZ_FWXF01000022.1"/>
</dbReference>
<dbReference type="SMART" id="SM00388">
    <property type="entry name" value="HisKA"/>
    <property type="match status" value="1"/>
</dbReference>
<dbReference type="InterPro" id="IPR036097">
    <property type="entry name" value="HisK_dim/P_sf"/>
</dbReference>
<evidence type="ECO:0000256" key="1">
    <source>
        <dbReference type="ARBA" id="ARBA00000085"/>
    </source>
</evidence>
<dbReference type="OrthoDB" id="5389501at2"/>
<sequence>MKGDALQTLLMVMGHKENRRLLEQELRSFRRCFKKPPEELIDFGREDPSLLILEGLENLEAPLDLIMADGPGLKRGAEEIARRKAAEKPRFLPVLLLTSRQDLGLASSQLWRTVDELVLMPVQRTELRARLAVLLRARILSLVMERKNEDFKAMVYLMAHDLAAPVRAIEGLSEAALEDFGDRLAGGPDEYLQRILRAAGSMRDLMDAVMDFARLEGQAFALAPVELKAVVEEVMERMQPEMEAATAQVTVQEGPWPRVLGVHPWLVSVLKNLLSNALKFVPAGRPPRVSLSWESSSLWCRVRVRDQGIGIPAKDQQRIFSAFHRLHGEEEYPGIGLGLTATKRMMELMRGHISVTSAPGDGSEFVLEFMRCEDVPSPSGG</sequence>
<dbReference type="InterPro" id="IPR005467">
    <property type="entry name" value="His_kinase_dom"/>
</dbReference>
<accession>A0A1W1XUJ5</accession>
<feature type="domain" description="Histidine kinase" evidence="6">
    <location>
        <begin position="157"/>
        <end position="373"/>
    </location>
</feature>
<dbReference type="AlphaFoldDB" id="A0A1W1XUJ5"/>
<dbReference type="Gene3D" id="3.30.565.10">
    <property type="entry name" value="Histidine kinase-like ATPase, C-terminal domain"/>
    <property type="match status" value="1"/>
</dbReference>
<dbReference type="GO" id="GO:0030295">
    <property type="term" value="F:protein kinase activator activity"/>
    <property type="evidence" value="ECO:0007669"/>
    <property type="project" value="TreeGrafter"/>
</dbReference>
<dbReference type="EMBL" id="FWXF01000022">
    <property type="protein sequence ID" value="SMC27576.1"/>
    <property type="molecule type" value="Genomic_DNA"/>
</dbReference>
<dbReference type="PANTHER" id="PTHR42878">
    <property type="entry name" value="TWO-COMPONENT HISTIDINE KINASE"/>
    <property type="match status" value="1"/>
</dbReference>
<dbReference type="GO" id="GO:0007234">
    <property type="term" value="P:osmosensory signaling via phosphorelay pathway"/>
    <property type="evidence" value="ECO:0007669"/>
    <property type="project" value="TreeGrafter"/>
</dbReference>
<dbReference type="InterPro" id="IPR003594">
    <property type="entry name" value="HATPase_dom"/>
</dbReference>
<keyword evidence="3" id="KW-0597">Phosphoprotein</keyword>
<evidence type="ECO:0000313" key="7">
    <source>
        <dbReference type="EMBL" id="SMC27576.1"/>
    </source>
</evidence>
<evidence type="ECO:0000256" key="3">
    <source>
        <dbReference type="ARBA" id="ARBA00022553"/>
    </source>
</evidence>
<evidence type="ECO:0000256" key="4">
    <source>
        <dbReference type="ARBA" id="ARBA00022679"/>
    </source>
</evidence>
<dbReference type="PRINTS" id="PR00344">
    <property type="entry name" value="BCTRLSENSOR"/>
</dbReference>